<comment type="caution">
    <text evidence="1">The sequence shown here is derived from an EMBL/GenBank/DDBJ whole genome shotgun (WGS) entry which is preliminary data.</text>
</comment>
<gene>
    <name evidence="1" type="ORF">LJ657_43100</name>
</gene>
<organism evidence="1 2">
    <name type="scientific">Streptomyces guryensis</name>
    <dbReference type="NCBI Taxonomy" id="2886947"/>
    <lineage>
        <taxon>Bacteria</taxon>
        <taxon>Bacillati</taxon>
        <taxon>Actinomycetota</taxon>
        <taxon>Actinomycetes</taxon>
        <taxon>Kitasatosporales</taxon>
        <taxon>Streptomycetaceae</taxon>
        <taxon>Streptomyces</taxon>
    </lineage>
</organism>
<accession>A0A9Q3Z9X0</accession>
<evidence type="ECO:0000313" key="2">
    <source>
        <dbReference type="Proteomes" id="UP001108029"/>
    </source>
</evidence>
<dbReference type="Proteomes" id="UP001108029">
    <property type="component" value="Unassembled WGS sequence"/>
</dbReference>
<reference evidence="1" key="1">
    <citation type="submission" date="2021-12" db="EMBL/GenBank/DDBJ databases">
        <authorList>
            <person name="Lee J.-H."/>
            <person name="Kim S.-B."/>
        </authorList>
    </citation>
    <scope>NUCLEOTIDE SEQUENCE</scope>
    <source>
        <strain evidence="1">NR30</strain>
    </source>
</reference>
<evidence type="ECO:0000313" key="1">
    <source>
        <dbReference type="EMBL" id="MCD9880228.1"/>
    </source>
</evidence>
<proteinExistence type="predicted"/>
<dbReference type="AlphaFoldDB" id="A0A9Q3Z9X0"/>
<dbReference type="RefSeq" id="WP_232655167.1">
    <property type="nucleotide sequence ID" value="NZ_JAJSBI010000037.1"/>
</dbReference>
<keyword evidence="2" id="KW-1185">Reference proteome</keyword>
<sequence>MERISFTVLLAAATDTVTVGHGILPSTLIDLVGTIGHATLGDLLPARRRQRVKARNRENL</sequence>
<dbReference type="EMBL" id="JAJSBI010000037">
    <property type="protein sequence ID" value="MCD9880228.1"/>
    <property type="molecule type" value="Genomic_DNA"/>
</dbReference>
<protein>
    <submittedName>
        <fullName evidence="1">Uncharacterized protein</fullName>
    </submittedName>
</protein>
<name>A0A9Q3Z9X0_9ACTN</name>